<feature type="domain" description="Tyr recombinase" evidence="7">
    <location>
        <begin position="156"/>
        <end position="336"/>
    </location>
</feature>
<dbReference type="EMBL" id="CP042425">
    <property type="protein sequence ID" value="QEL17408.1"/>
    <property type="molecule type" value="Genomic_DNA"/>
</dbReference>
<evidence type="ECO:0000256" key="2">
    <source>
        <dbReference type="ARBA" id="ARBA00022908"/>
    </source>
</evidence>
<feature type="compositionally biased region" description="Pro residues" evidence="6">
    <location>
        <begin position="361"/>
        <end position="374"/>
    </location>
</feature>
<dbReference type="PROSITE" id="PS51900">
    <property type="entry name" value="CB"/>
    <property type="match status" value="1"/>
</dbReference>
<dbReference type="InterPro" id="IPR002104">
    <property type="entry name" value="Integrase_catalytic"/>
</dbReference>
<evidence type="ECO:0000313" key="9">
    <source>
        <dbReference type="EMBL" id="QEL17408.1"/>
    </source>
</evidence>
<dbReference type="KEGG" id="lrs:PX52LOC_04397"/>
<dbReference type="PANTHER" id="PTHR30629">
    <property type="entry name" value="PROPHAGE INTEGRASE"/>
    <property type="match status" value="1"/>
</dbReference>
<dbReference type="InterPro" id="IPR013762">
    <property type="entry name" value="Integrase-like_cat_sf"/>
</dbReference>
<evidence type="ECO:0000256" key="6">
    <source>
        <dbReference type="SAM" id="MobiDB-lite"/>
    </source>
</evidence>
<dbReference type="InterPro" id="IPR011010">
    <property type="entry name" value="DNA_brk_join_enz"/>
</dbReference>
<dbReference type="PANTHER" id="PTHR30629:SF2">
    <property type="entry name" value="PROPHAGE INTEGRASE INTS-RELATED"/>
    <property type="match status" value="1"/>
</dbReference>
<keyword evidence="3 5" id="KW-0238">DNA-binding</keyword>
<feature type="region of interest" description="Disordered" evidence="6">
    <location>
        <begin position="339"/>
        <end position="374"/>
    </location>
</feature>
<dbReference type="SUPFAM" id="SSF56349">
    <property type="entry name" value="DNA breaking-rejoining enzymes"/>
    <property type="match status" value="1"/>
</dbReference>
<dbReference type="Gene3D" id="1.10.443.10">
    <property type="entry name" value="Intergrase catalytic core"/>
    <property type="match status" value="1"/>
</dbReference>
<evidence type="ECO:0000256" key="5">
    <source>
        <dbReference type="PROSITE-ProRule" id="PRU01248"/>
    </source>
</evidence>
<dbReference type="RefSeq" id="WP_149112026.1">
    <property type="nucleotide sequence ID" value="NZ_CP042425.1"/>
</dbReference>
<dbReference type="AlphaFoldDB" id="A0A5C1AKL1"/>
<evidence type="ECO:0000256" key="4">
    <source>
        <dbReference type="ARBA" id="ARBA00023172"/>
    </source>
</evidence>
<evidence type="ECO:0000259" key="7">
    <source>
        <dbReference type="PROSITE" id="PS51898"/>
    </source>
</evidence>
<dbReference type="InterPro" id="IPR010998">
    <property type="entry name" value="Integrase_recombinase_N"/>
</dbReference>
<dbReference type="InterPro" id="IPR050808">
    <property type="entry name" value="Phage_Integrase"/>
</dbReference>
<proteinExistence type="inferred from homology"/>
<keyword evidence="10" id="KW-1185">Reference proteome</keyword>
<gene>
    <name evidence="9" type="ORF">PX52LOC_04397</name>
</gene>
<dbReference type="Pfam" id="PF00589">
    <property type="entry name" value="Phage_integrase"/>
    <property type="match status" value="1"/>
</dbReference>
<dbReference type="InterPro" id="IPR044068">
    <property type="entry name" value="CB"/>
</dbReference>
<evidence type="ECO:0000313" key="10">
    <source>
        <dbReference type="Proteomes" id="UP000324974"/>
    </source>
</evidence>
<dbReference type="PROSITE" id="PS51898">
    <property type="entry name" value="TYR_RECOMBINASE"/>
    <property type="match status" value="1"/>
</dbReference>
<feature type="domain" description="Core-binding (CB)" evidence="8">
    <location>
        <begin position="60"/>
        <end position="142"/>
    </location>
</feature>
<name>A0A5C1AKL1_9BACT</name>
<reference evidence="10" key="1">
    <citation type="submission" date="2019-08" db="EMBL/GenBank/DDBJ databases">
        <title>Limnoglobus roseus gen. nov., sp. nov., a novel freshwater planctomycete with a giant genome from the family Gemmataceae.</title>
        <authorList>
            <person name="Kulichevskaya I.S."/>
            <person name="Naumoff D.G."/>
            <person name="Miroshnikov K."/>
            <person name="Ivanova A."/>
            <person name="Philippov D.A."/>
            <person name="Hakobyan A."/>
            <person name="Rijpstra I.C."/>
            <person name="Sinninghe Damste J.S."/>
            <person name="Liesack W."/>
            <person name="Dedysh S.N."/>
        </authorList>
    </citation>
    <scope>NUCLEOTIDE SEQUENCE [LARGE SCALE GENOMIC DNA]</scope>
    <source>
        <strain evidence="10">PX52</strain>
    </source>
</reference>
<dbReference type="CDD" id="cd00796">
    <property type="entry name" value="INT_Rci_Hp1_C"/>
    <property type="match status" value="1"/>
</dbReference>
<dbReference type="Gene3D" id="1.10.150.130">
    <property type="match status" value="1"/>
</dbReference>
<dbReference type="GO" id="GO:0006310">
    <property type="term" value="P:DNA recombination"/>
    <property type="evidence" value="ECO:0007669"/>
    <property type="project" value="UniProtKB-KW"/>
</dbReference>
<organism evidence="9 10">
    <name type="scientific">Limnoglobus roseus</name>
    <dbReference type="NCBI Taxonomy" id="2598579"/>
    <lineage>
        <taxon>Bacteria</taxon>
        <taxon>Pseudomonadati</taxon>
        <taxon>Planctomycetota</taxon>
        <taxon>Planctomycetia</taxon>
        <taxon>Gemmatales</taxon>
        <taxon>Gemmataceae</taxon>
        <taxon>Limnoglobus</taxon>
    </lineage>
</organism>
<dbReference type="GO" id="GO:0003677">
    <property type="term" value="F:DNA binding"/>
    <property type="evidence" value="ECO:0007669"/>
    <property type="project" value="UniProtKB-UniRule"/>
</dbReference>
<dbReference type="GO" id="GO:0015074">
    <property type="term" value="P:DNA integration"/>
    <property type="evidence" value="ECO:0007669"/>
    <property type="project" value="UniProtKB-KW"/>
</dbReference>
<accession>A0A5C1AKL1</accession>
<protein>
    <submittedName>
        <fullName evidence="9">Phage integrase family protein</fullName>
    </submittedName>
</protein>
<evidence type="ECO:0000259" key="8">
    <source>
        <dbReference type="PROSITE" id="PS51900"/>
    </source>
</evidence>
<keyword evidence="2" id="KW-0229">DNA integration</keyword>
<evidence type="ECO:0000256" key="3">
    <source>
        <dbReference type="ARBA" id="ARBA00023125"/>
    </source>
</evidence>
<comment type="similarity">
    <text evidence="1">Belongs to the 'phage' integrase family.</text>
</comment>
<dbReference type="Proteomes" id="UP000324974">
    <property type="component" value="Chromosome"/>
</dbReference>
<dbReference type="OrthoDB" id="5391994at2"/>
<sequence length="374" mass="42726">MARPAKVWHRSDIGWWMITLGGEKTRLVQGPNDDHHRQLAEEKYIELRKMRRTSPEAVGSRTADVIEAFLHHSRVHFAADTHRLNKYYCQLFAEACGQVLARELKPYHIDRWIDPKVEAKDWGETTVYNARKAAGRVFSWAAERKLLPENPIVGMKNPKPRPRQRAISDTEFWKLHENAGGPLKDLLVALYLTGARPKEVRELRWDQVQEDRWVLMENKTGKKTGKPRVIYLTGPLKEITNRLRGNGHTHVFLNTEKQPWTMNALRLQVWRIKKKLGLADDVCAYLCRHGFGTRAIISGVDGQTLAELMGHTSQEMISKVYVHLADQHQHLKDAVNKINGASMPSQAAEGSTRKRAKPVNPKRPGPKPQGPNKP</sequence>
<keyword evidence="4" id="KW-0233">DNA recombination</keyword>
<evidence type="ECO:0000256" key="1">
    <source>
        <dbReference type="ARBA" id="ARBA00008857"/>
    </source>
</evidence>